<evidence type="ECO:0000313" key="1">
    <source>
        <dbReference type="EMBL" id="EWY38495.1"/>
    </source>
</evidence>
<name>W9GX58_9PROT</name>
<dbReference type="STRING" id="1385369.N825_12790"/>
<gene>
    <name evidence="1" type="ORF">N825_12790</name>
</gene>
<dbReference type="AlphaFoldDB" id="W9GX58"/>
<dbReference type="Proteomes" id="UP000019486">
    <property type="component" value="Unassembled WGS sequence"/>
</dbReference>
<organism evidence="1 2">
    <name type="scientific">Skermanella stibiiresistens SB22</name>
    <dbReference type="NCBI Taxonomy" id="1385369"/>
    <lineage>
        <taxon>Bacteria</taxon>
        <taxon>Pseudomonadati</taxon>
        <taxon>Pseudomonadota</taxon>
        <taxon>Alphaproteobacteria</taxon>
        <taxon>Rhodospirillales</taxon>
        <taxon>Azospirillaceae</taxon>
        <taxon>Skermanella</taxon>
    </lineage>
</organism>
<accession>W9GX58</accession>
<comment type="caution">
    <text evidence="1">The sequence shown here is derived from an EMBL/GenBank/DDBJ whole genome shotgun (WGS) entry which is preliminary data.</text>
</comment>
<reference evidence="1 2" key="1">
    <citation type="submission" date="2013-08" db="EMBL/GenBank/DDBJ databases">
        <title>The genome sequence of Skermanella stibiiresistens.</title>
        <authorList>
            <person name="Zhu W."/>
            <person name="Wang G."/>
        </authorList>
    </citation>
    <scope>NUCLEOTIDE SEQUENCE [LARGE SCALE GENOMIC DNA]</scope>
    <source>
        <strain evidence="1 2">SB22</strain>
    </source>
</reference>
<evidence type="ECO:0000313" key="2">
    <source>
        <dbReference type="Proteomes" id="UP000019486"/>
    </source>
</evidence>
<proteinExistence type="predicted"/>
<keyword evidence="2" id="KW-1185">Reference proteome</keyword>
<protein>
    <submittedName>
        <fullName evidence="1">Uncharacterized protein</fullName>
    </submittedName>
</protein>
<dbReference type="EMBL" id="AVFL01000018">
    <property type="protein sequence ID" value="EWY38495.1"/>
    <property type="molecule type" value="Genomic_DNA"/>
</dbReference>
<sequence>MLDTAMQTASTVISHAKICAFLKGPDWVGRTRRAAAAVLSEGAKA</sequence>